<dbReference type="InterPro" id="IPR041522">
    <property type="entry name" value="CdaR_GGDEF"/>
</dbReference>
<dbReference type="AlphaFoldDB" id="A0A558AL01"/>
<accession>A0A558AL01</accession>
<organism evidence="4 5">
    <name type="scientific">Amycolatopsis acidiphila</name>
    <dbReference type="NCBI Taxonomy" id="715473"/>
    <lineage>
        <taxon>Bacteria</taxon>
        <taxon>Bacillati</taxon>
        <taxon>Actinomycetota</taxon>
        <taxon>Actinomycetes</taxon>
        <taxon>Pseudonocardiales</taxon>
        <taxon>Pseudonocardiaceae</taxon>
        <taxon>Amycolatopsis</taxon>
    </lineage>
</organism>
<reference evidence="4 5" key="1">
    <citation type="submission" date="2019-07" db="EMBL/GenBank/DDBJ databases">
        <title>New species of Amycolatopsis and Streptomyces.</title>
        <authorList>
            <person name="Duangmal K."/>
            <person name="Teo W.F.A."/>
            <person name="Lipun K."/>
        </authorList>
    </citation>
    <scope>NUCLEOTIDE SEQUENCE [LARGE SCALE GENOMIC DNA]</scope>
    <source>
        <strain evidence="4 5">JCM 30562</strain>
    </source>
</reference>
<feature type="domain" description="PucR C-terminal helix-turn-helix" evidence="2">
    <location>
        <begin position="492"/>
        <end position="548"/>
    </location>
</feature>
<dbReference type="EMBL" id="VJZA01000004">
    <property type="protein sequence ID" value="TVT24940.1"/>
    <property type="molecule type" value="Genomic_DNA"/>
</dbReference>
<gene>
    <name evidence="4" type="ORF">FNH06_03695</name>
</gene>
<comment type="similarity">
    <text evidence="1">Belongs to the CdaR family.</text>
</comment>
<evidence type="ECO:0000259" key="3">
    <source>
        <dbReference type="Pfam" id="PF17853"/>
    </source>
</evidence>
<evidence type="ECO:0000313" key="4">
    <source>
        <dbReference type="EMBL" id="TVT24940.1"/>
    </source>
</evidence>
<dbReference type="OrthoDB" id="8026818at2"/>
<name>A0A558AL01_9PSEU</name>
<dbReference type="Proteomes" id="UP000318578">
    <property type="component" value="Unassembled WGS sequence"/>
</dbReference>
<dbReference type="Pfam" id="PF17853">
    <property type="entry name" value="GGDEF_2"/>
    <property type="match status" value="1"/>
</dbReference>
<feature type="domain" description="CdaR GGDEF-like" evidence="3">
    <location>
        <begin position="324"/>
        <end position="439"/>
    </location>
</feature>
<evidence type="ECO:0000259" key="2">
    <source>
        <dbReference type="Pfam" id="PF13556"/>
    </source>
</evidence>
<dbReference type="PANTHER" id="PTHR33744:SF1">
    <property type="entry name" value="DNA-BINDING TRANSCRIPTIONAL ACTIVATOR ADER"/>
    <property type="match status" value="1"/>
</dbReference>
<dbReference type="Gene3D" id="1.10.10.2840">
    <property type="entry name" value="PucR C-terminal helix-turn-helix domain"/>
    <property type="match status" value="1"/>
</dbReference>
<dbReference type="InterPro" id="IPR042070">
    <property type="entry name" value="PucR_C-HTH_sf"/>
</dbReference>
<dbReference type="InterPro" id="IPR051448">
    <property type="entry name" value="CdaR-like_regulators"/>
</dbReference>
<comment type="caution">
    <text evidence="4">The sequence shown here is derived from an EMBL/GenBank/DDBJ whole genome shotgun (WGS) entry which is preliminary data.</text>
</comment>
<sequence length="559" mass="60743">MPNSVSMTHGDETPAPLSTWYKLLVVAMGMSERRHEDAILHLVRTSLPFLAPCSIEAAFRYAGGDLRPWPGTARADDVLVEQIHALGPGGGLLPATRDDWRWVFPLACPEMVRGFLVVHGDGKPPVDARFLFQVLGRQVGTALAGAALHGEDHAQLTRLRESNDKLTRLVTRLRRQTAVYETLTAASASGEGASAIARAVHELTGLPITIEDPFGNPLAWAGHDEPPPGTKTDARGRQALLDKVAAYTGAPFRDHERVVSVVRPGTDLLGLLLLSDPGRRAGQHELFVVGYATTILALELAHQRNLAEVELRVHRDLVDDLVEGTDDESAYARAAAVGHDLRVPHHVLVVRWNHHRHNGETRRAVQQVLRSWRRHALASRHSGATVVVVADGSVDGAALHEALARELGTGTGAIGIGGRCETPSALPRSYAQALQALDIRLGSAAPHGATAFDQLGVYRILSSTTGREHVRAFVREWLGPLLDYDAKRGSSLVRTLFQYLESGGNYDAAAAALLIHRSTLRYRLARIREIGGLDLTEVDTRLNLHVATRGWQILSSPEP</sequence>
<dbReference type="PANTHER" id="PTHR33744">
    <property type="entry name" value="CARBOHYDRATE DIACID REGULATOR"/>
    <property type="match status" value="1"/>
</dbReference>
<proteinExistence type="inferred from homology"/>
<evidence type="ECO:0000256" key="1">
    <source>
        <dbReference type="ARBA" id="ARBA00006754"/>
    </source>
</evidence>
<keyword evidence="5" id="KW-1185">Reference proteome</keyword>
<dbReference type="InterPro" id="IPR025736">
    <property type="entry name" value="PucR_C-HTH_dom"/>
</dbReference>
<evidence type="ECO:0000313" key="5">
    <source>
        <dbReference type="Proteomes" id="UP000318578"/>
    </source>
</evidence>
<protein>
    <submittedName>
        <fullName evidence="4">Transcriptional regulator</fullName>
    </submittedName>
</protein>
<dbReference type="Pfam" id="PF13556">
    <property type="entry name" value="HTH_30"/>
    <property type="match status" value="1"/>
</dbReference>
<dbReference type="RefSeq" id="WP_144633576.1">
    <property type="nucleotide sequence ID" value="NZ_BNAX01000020.1"/>
</dbReference>